<dbReference type="GO" id="GO:0050930">
    <property type="term" value="P:induction of positive chemotaxis"/>
    <property type="evidence" value="ECO:0007669"/>
    <property type="project" value="InterPro"/>
</dbReference>
<dbReference type="GO" id="GO:0005125">
    <property type="term" value="F:cytokine activity"/>
    <property type="evidence" value="ECO:0007669"/>
    <property type="project" value="InterPro"/>
</dbReference>
<evidence type="ECO:0000256" key="1">
    <source>
        <dbReference type="SAM" id="MobiDB-lite"/>
    </source>
</evidence>
<evidence type="ECO:0000313" key="4">
    <source>
        <dbReference type="Proteomes" id="UP000277928"/>
    </source>
</evidence>
<feature type="region of interest" description="Disordered" evidence="1">
    <location>
        <begin position="361"/>
        <end position="439"/>
    </location>
</feature>
<dbReference type="Pfam" id="PF00595">
    <property type="entry name" value="PDZ"/>
    <property type="match status" value="2"/>
</dbReference>
<dbReference type="PANTHER" id="PTHR48484">
    <property type="entry name" value="PRO-INTERLEUKIN-16"/>
    <property type="match status" value="1"/>
</dbReference>
<dbReference type="SMART" id="SM00228">
    <property type="entry name" value="PDZ"/>
    <property type="match status" value="2"/>
</dbReference>
<dbReference type="EMBL" id="UYRX01000034">
    <property type="protein sequence ID" value="VDK70350.1"/>
    <property type="molecule type" value="Genomic_DNA"/>
</dbReference>
<organism evidence="3 4">
    <name type="scientific">Litomosoides sigmodontis</name>
    <name type="common">Filarial nematode worm</name>
    <dbReference type="NCBI Taxonomy" id="42156"/>
    <lineage>
        <taxon>Eukaryota</taxon>
        <taxon>Metazoa</taxon>
        <taxon>Ecdysozoa</taxon>
        <taxon>Nematoda</taxon>
        <taxon>Chromadorea</taxon>
        <taxon>Rhabditida</taxon>
        <taxon>Spirurina</taxon>
        <taxon>Spiruromorpha</taxon>
        <taxon>Filarioidea</taxon>
        <taxon>Onchocercidae</taxon>
        <taxon>Litomosoides</taxon>
    </lineage>
</organism>
<dbReference type="InterPro" id="IPR036034">
    <property type="entry name" value="PDZ_sf"/>
</dbReference>
<sequence>MIDAFYGRVVATGSKMALKLDTTISSMNGSNNDSNDGDTDGMLFKISSDHSSSSNCSGFHSDRLQLHQQSRQSQRTMSRNRVNIKHKPTYVSVFASDPDCSSPLFDEFNRRFATNRPNFLNGTLCPPTGDEEMHSTPSVTAPLITPSRQSISPSSFTNTTSQSPDPMTHSETSKETYRNRCQPLIACSPGAVEQELSHSTVHREGAVRQELQDTTTSYTIPSSNGIFNSNQSVQEIMAHKSYKCARLKSEMEEDAARISECKDEKSEVSMEESLSEFQEDSSAVFNYRRYPRVAAESEEFCITLSTSTDLPATKLPHDDWSQSNEGVKMLHINKQHENGKSCDHMKQSSAYEICNLLSDSITNPSPKSTPPESGRAAPHQSFMRSQERTMSEFVTSKTVPRNGHESHGSTDLEEPPLQILSRSPEFEVTSEGKQENRPMKTNISHHDLNLVENPTLKSKDTSKVETYSADMRKSRFASSVSATKLNDIVNHVVPQRPDALRNDKSTSIVFEKSDPVVPTKSIHRTRENSVASIPRKPEHPRRIDRIFSVNESQMAASSDEKCEKSVAPVVPRRSRDDKSVPFNKLIEKFTKADNGAIPTPRTFQNVMASAERSKSRSNSSSSVPKAITSKNISLSGSKTISERFTERNSTNIETWRNKSSTSNNASGNSFAKVRTSFEKNVEPPAVLLESRSVEKEFISTIEENIKVEKTSSITKQHEKVEKKSAIIMKQKGRESSEVSSSSVTERISNTKVYPFVPETESSVAIIKGLDFSRFDHITDDEVIGRPLEADEAEQAALQMIKEATSSNELHKQTQPTEVEMLECRSLLGEKFADYNIFKVILKRPASNLEGSVGVILSSAASGDQYISVQRVISGSIADRSDLIEKGDRVFYVQDHSTKQMSATDARTLIKQRTERVVFVLGRLKTKSNDMSTEPNKFASTATADPDQFNYSTDSEEVILTKGNLGVGLALDGGRGSVFGDRPIIIKRIFEGGSAARSGRVKVGDQVIAIDGIDVKGMSYLEATKTLRSRPEGPLKLIILRRL</sequence>
<feature type="compositionally biased region" description="Polar residues" evidence="1">
    <location>
        <begin position="146"/>
        <end position="165"/>
    </location>
</feature>
<dbReference type="GO" id="GO:0042609">
    <property type="term" value="F:CD4 receptor binding"/>
    <property type="evidence" value="ECO:0007669"/>
    <property type="project" value="TreeGrafter"/>
</dbReference>
<accession>A0A3P6SR01</accession>
<keyword evidence="4" id="KW-1185">Reference proteome</keyword>
<dbReference type="InterPro" id="IPR055287">
    <property type="entry name" value="IL-16-like"/>
</dbReference>
<dbReference type="Gene3D" id="2.30.42.10">
    <property type="match status" value="2"/>
</dbReference>
<feature type="compositionally biased region" description="Basic and acidic residues" evidence="1">
    <location>
        <begin position="430"/>
        <end position="439"/>
    </location>
</feature>
<reference evidence="3 4" key="1">
    <citation type="submission" date="2018-08" db="EMBL/GenBank/DDBJ databases">
        <authorList>
            <person name="Laetsch R D."/>
            <person name="Stevens L."/>
            <person name="Kumar S."/>
            <person name="Blaxter L. M."/>
        </authorList>
    </citation>
    <scope>NUCLEOTIDE SEQUENCE [LARGE SCALE GENOMIC DNA]</scope>
</reference>
<dbReference type="OrthoDB" id="42382at2759"/>
<proteinExistence type="predicted"/>
<dbReference type="PANTHER" id="PTHR48484:SF2">
    <property type="entry name" value="PRO-INTERLEUKIN-16"/>
    <property type="match status" value="1"/>
</dbReference>
<name>A0A3P6SR01_LITSI</name>
<dbReference type="PROSITE" id="PS50106">
    <property type="entry name" value="PDZ"/>
    <property type="match status" value="2"/>
</dbReference>
<gene>
    <name evidence="3" type="ORF">NLS_LOCUS1077</name>
</gene>
<dbReference type="OMA" id="IKHKPTY"/>
<feature type="region of interest" description="Disordered" evidence="1">
    <location>
        <begin position="144"/>
        <end position="174"/>
    </location>
</feature>
<dbReference type="STRING" id="42156.A0A3P6SR01"/>
<feature type="region of interest" description="Disordered" evidence="1">
    <location>
        <begin position="554"/>
        <end position="577"/>
    </location>
</feature>
<dbReference type="InterPro" id="IPR001478">
    <property type="entry name" value="PDZ"/>
</dbReference>
<feature type="domain" description="PDZ" evidence="2">
    <location>
        <begin position="956"/>
        <end position="1028"/>
    </location>
</feature>
<dbReference type="CDD" id="cd00136">
    <property type="entry name" value="PDZ_canonical"/>
    <property type="match status" value="1"/>
</dbReference>
<dbReference type="AlphaFoldDB" id="A0A3P6SR01"/>
<dbReference type="SUPFAM" id="SSF50156">
    <property type="entry name" value="PDZ domain-like"/>
    <property type="match status" value="2"/>
</dbReference>
<feature type="domain" description="PDZ" evidence="2">
    <location>
        <begin position="838"/>
        <end position="924"/>
    </location>
</feature>
<evidence type="ECO:0000259" key="2">
    <source>
        <dbReference type="PROSITE" id="PS50106"/>
    </source>
</evidence>
<feature type="region of interest" description="Disordered" evidence="1">
    <location>
        <begin position="607"/>
        <end position="626"/>
    </location>
</feature>
<protein>
    <recommendedName>
        <fullName evidence="2">PDZ domain-containing protein</fullName>
    </recommendedName>
</protein>
<dbReference type="Proteomes" id="UP000277928">
    <property type="component" value="Unassembled WGS sequence"/>
</dbReference>
<evidence type="ECO:0000313" key="3">
    <source>
        <dbReference type="EMBL" id="VDK70350.1"/>
    </source>
</evidence>